<evidence type="ECO:0000313" key="1">
    <source>
        <dbReference type="EMBL" id="GJD89303.1"/>
    </source>
</evidence>
<dbReference type="EMBL" id="BPQO01000011">
    <property type="protein sequence ID" value="GJD89303.1"/>
    <property type="molecule type" value="Genomic_DNA"/>
</dbReference>
<accession>A0AAV4ZLY1</accession>
<gene>
    <name evidence="1" type="ORF">BHAOGJBA_2829</name>
</gene>
<dbReference type="Proteomes" id="UP001055247">
    <property type="component" value="Unassembled WGS sequence"/>
</dbReference>
<reference evidence="1" key="2">
    <citation type="submission" date="2021-08" db="EMBL/GenBank/DDBJ databases">
        <authorList>
            <person name="Tani A."/>
            <person name="Ola A."/>
            <person name="Ogura Y."/>
            <person name="Katsura K."/>
            <person name="Hayashi T."/>
        </authorList>
    </citation>
    <scope>NUCLEOTIDE SEQUENCE</scope>
    <source>
        <strain evidence="1">DSM 16372</strain>
    </source>
</reference>
<reference evidence="1" key="1">
    <citation type="journal article" date="2016" name="Front. Microbiol.">
        <title>Genome Sequence of the Piezophilic, Mesophilic Sulfate-Reducing Bacterium Desulfovibrio indicus J2T.</title>
        <authorList>
            <person name="Cao J."/>
            <person name="Maignien L."/>
            <person name="Shao Z."/>
            <person name="Alain K."/>
            <person name="Jebbar M."/>
        </authorList>
    </citation>
    <scope>NUCLEOTIDE SEQUENCE</scope>
    <source>
        <strain evidence="1">DSM 16372</strain>
    </source>
</reference>
<dbReference type="AlphaFoldDB" id="A0AAV4ZLY1"/>
<protein>
    <submittedName>
        <fullName evidence="1">Uncharacterized protein</fullName>
    </submittedName>
</protein>
<comment type="caution">
    <text evidence="1">The sequence shown here is derived from an EMBL/GenBank/DDBJ whole genome shotgun (WGS) entry which is preliminary data.</text>
</comment>
<name>A0AAV4ZLY1_9HYPH</name>
<proteinExistence type="predicted"/>
<sequence>MVPRPDPRQLDLFAEQVVPAFRTEPTLDTSPVRVGFIPMDEMLIEAGLGSRYSLMTGYALQDTSVPYLPRSIAFPVTLKRDRDGTPHLFVASPVYADLPYVRRVEEATGLKAISHPSASGAFWHHAVDLAADAGWERLAESLEFTTLECVDQAVGLHVIDGELSAANARLLMGRLGVQEPGDRSAAALARIDVNFGSFELDTTAWTAIHAVEDGWIKPGRVGKGRTVYATLTKKALDHVASRRAQAA</sequence>
<keyword evidence="2" id="KW-1185">Reference proteome</keyword>
<evidence type="ECO:0000313" key="2">
    <source>
        <dbReference type="Proteomes" id="UP001055247"/>
    </source>
</evidence>
<organism evidence="1 2">
    <name type="scientific">Methylobacterium hispanicum</name>
    <dbReference type="NCBI Taxonomy" id="270350"/>
    <lineage>
        <taxon>Bacteria</taxon>
        <taxon>Pseudomonadati</taxon>
        <taxon>Pseudomonadota</taxon>
        <taxon>Alphaproteobacteria</taxon>
        <taxon>Hyphomicrobiales</taxon>
        <taxon>Methylobacteriaceae</taxon>
        <taxon>Methylobacterium</taxon>
    </lineage>
</organism>
<dbReference type="RefSeq" id="WP_238230162.1">
    <property type="nucleotide sequence ID" value="NZ_BPQO01000011.1"/>
</dbReference>